<name>A0A131XAF8_9ACAR</name>
<dbReference type="PANTHER" id="PTHR13258">
    <property type="entry name" value="SYNDETIN"/>
    <property type="match status" value="1"/>
</dbReference>
<keyword evidence="1" id="KW-0813">Transport</keyword>
<proteinExistence type="evidence at transcript level"/>
<evidence type="ECO:0000256" key="1">
    <source>
        <dbReference type="ARBA" id="ARBA00022448"/>
    </source>
</evidence>
<dbReference type="PANTHER" id="PTHR13258:SF0">
    <property type="entry name" value="SYNDETIN"/>
    <property type="match status" value="1"/>
</dbReference>
<feature type="domain" description="Syndetin C-terminal" evidence="5">
    <location>
        <begin position="699"/>
        <end position="931"/>
    </location>
</feature>
<dbReference type="Pfam" id="PF10475">
    <property type="entry name" value="Vps54_N"/>
    <property type="match status" value="1"/>
</dbReference>
<organism evidence="7">
    <name type="scientific">Hyalomma excavatum</name>
    <dbReference type="NCBI Taxonomy" id="257692"/>
    <lineage>
        <taxon>Eukaryota</taxon>
        <taxon>Metazoa</taxon>
        <taxon>Ecdysozoa</taxon>
        <taxon>Arthropoda</taxon>
        <taxon>Chelicerata</taxon>
        <taxon>Arachnida</taxon>
        <taxon>Acari</taxon>
        <taxon>Parasitiformes</taxon>
        <taxon>Ixodida</taxon>
        <taxon>Ixodoidea</taxon>
        <taxon>Ixodidae</taxon>
        <taxon>Hyalomminae</taxon>
        <taxon>Hyalomma</taxon>
    </lineage>
</organism>
<feature type="compositionally biased region" description="Pro residues" evidence="4">
    <location>
        <begin position="483"/>
        <end position="494"/>
    </location>
</feature>
<dbReference type="GO" id="GO:0042147">
    <property type="term" value="P:retrograde transport, endosome to Golgi"/>
    <property type="evidence" value="ECO:0007669"/>
    <property type="project" value="InterPro"/>
</dbReference>
<dbReference type="InterPro" id="IPR019514">
    <property type="entry name" value="Syndetin_C"/>
</dbReference>
<accession>A0A131XAF8</accession>
<evidence type="ECO:0000259" key="6">
    <source>
        <dbReference type="Pfam" id="PF10475"/>
    </source>
</evidence>
<dbReference type="GO" id="GO:0005829">
    <property type="term" value="C:cytosol"/>
    <property type="evidence" value="ECO:0007669"/>
    <property type="project" value="GOC"/>
</dbReference>
<dbReference type="InterPro" id="IPR040047">
    <property type="entry name" value="VPS50"/>
</dbReference>
<protein>
    <submittedName>
        <fullName evidence="7">Putative coiled-coil domain protein</fullName>
    </submittedName>
</protein>
<sequence length="940" mass="106471">MDLTKKLRSLVGKQGQLPAQDASSVATGTPEPQAVIPRLKPSGELPADPNEEEEVLSCIEAIYCSPEGEFDASDHELKKLPEELDLAAIQLVRKVLRRQLAVVSKRVSDLILQNQSWYTLELQRVTELQDSLDEACSVCVRGRKSLACSQHELTVSSLGLLAACRRRQQLLGLLRSLHLIKALQETDVRLRELLEEEDYPGAIQLGLTCHKAASTFRHYQCIGELSAKLQETLEMTEEQLDVALSRLCVQFDNDHYCRLDAAYRLLGKTQMAAHQLLMHFSSAVQNSALLVVRNHAVPGDNTRPPDLHKAQYIDLCKLVPAERFLGCLVDLCQALWQVMCSYWAVLSWHRDREPAGESLLSEDIEARYVIEKLRGGLQRVWQDIQKKVTQFLLASNIAGFKFNQFIQVLDIVRRLMDIGQDFCGSQSEELQQSLRQQSFNYFKDYHRSCMEELRMFLENESWELVPVKPSFSILQLQELRFLGPPPRTSAPPGSPGGTRPEATSRLAGGDGLRRFDATCQPFVLQPEEEEEDLFDAVASSPADGPGSVEVDSDDSDVPEELKRDFVDEMTGDAPQHKQPKPTIQAANSSSPFVTNTSLNVLRQFGKYMKMMDVLHTIAFDVFLCMSQLFNYYLYAVYIFFAKEMSDFRESSLSVKAQKALQKIREDLCESPEGEGQEPISKIQVPRLSTVVDLTSPEKLFGLAPRVVAAESLQFLAEQFVFLAPHLETLLPSSKRSCVQAHLQTASLSAELRQPTYMTVVARAIGYDQVLSLMERARWDVHEIMSQHSYYVDVLVRELQLFLMRLSEVAKQIPLPPEATEILWEHAIRIAHRTFIEGFSQAKRCTPEGRAQMQLDHQQFVSKVEKLREHSQPLPDKELVEAYIKAYYLMERNLRDWIVEHSKDYSPKQLSGLVNCSHLNKKGRQGLLSLIEDIAASPPRK</sequence>
<feature type="region of interest" description="Disordered" evidence="4">
    <location>
        <begin position="482"/>
        <end position="509"/>
    </location>
</feature>
<dbReference type="GO" id="GO:0015031">
    <property type="term" value="P:protein transport"/>
    <property type="evidence" value="ECO:0007669"/>
    <property type="project" value="UniProtKB-KW"/>
</dbReference>
<feature type="domain" description="Vacuolar protein sorting-associated protein 54 N-terminal" evidence="6">
    <location>
        <begin position="58"/>
        <end position="348"/>
    </location>
</feature>
<feature type="region of interest" description="Disordered" evidence="4">
    <location>
        <begin position="570"/>
        <end position="589"/>
    </location>
</feature>
<evidence type="ECO:0000256" key="2">
    <source>
        <dbReference type="ARBA" id="ARBA00022927"/>
    </source>
</evidence>
<keyword evidence="2" id="KW-0653">Protein transport</keyword>
<evidence type="ECO:0000256" key="4">
    <source>
        <dbReference type="SAM" id="MobiDB-lite"/>
    </source>
</evidence>
<dbReference type="EMBL" id="GEFH01003947">
    <property type="protein sequence ID" value="JAP64634.1"/>
    <property type="molecule type" value="mRNA"/>
</dbReference>
<dbReference type="AlphaFoldDB" id="A0A131XAF8"/>
<evidence type="ECO:0000259" key="5">
    <source>
        <dbReference type="Pfam" id="PF10474"/>
    </source>
</evidence>
<evidence type="ECO:0000313" key="7">
    <source>
        <dbReference type="EMBL" id="JAP64634.1"/>
    </source>
</evidence>
<dbReference type="InterPro" id="IPR019515">
    <property type="entry name" value="VPS54_N"/>
</dbReference>
<dbReference type="GO" id="GO:0000149">
    <property type="term" value="F:SNARE binding"/>
    <property type="evidence" value="ECO:0007669"/>
    <property type="project" value="TreeGrafter"/>
</dbReference>
<keyword evidence="3" id="KW-0175">Coiled coil</keyword>
<dbReference type="GO" id="GO:0032456">
    <property type="term" value="P:endocytic recycling"/>
    <property type="evidence" value="ECO:0007669"/>
    <property type="project" value="InterPro"/>
</dbReference>
<evidence type="ECO:0000256" key="3">
    <source>
        <dbReference type="ARBA" id="ARBA00023054"/>
    </source>
</evidence>
<dbReference type="GO" id="GO:1990745">
    <property type="term" value="C:EARP complex"/>
    <property type="evidence" value="ECO:0007669"/>
    <property type="project" value="InterPro"/>
</dbReference>
<feature type="region of interest" description="Disordered" evidence="4">
    <location>
        <begin position="530"/>
        <end position="558"/>
    </location>
</feature>
<feature type="region of interest" description="Disordered" evidence="4">
    <location>
        <begin position="1"/>
        <end position="49"/>
    </location>
</feature>
<reference evidence="7" key="1">
    <citation type="journal article" date="2017" name="Ticks Tick Borne Dis.">
        <title>An insight into the sialome of Hyalomma excavatum.</title>
        <authorList>
            <person name="Ribeiro J.M."/>
            <person name="Slovak M."/>
            <person name="Francischetti I.M."/>
        </authorList>
    </citation>
    <scope>NUCLEOTIDE SEQUENCE</scope>
    <source>
        <strain evidence="7">Samish</strain>
        <tissue evidence="7">Salivary glands</tissue>
    </source>
</reference>
<dbReference type="Pfam" id="PF10474">
    <property type="entry name" value="Syndetin_C"/>
    <property type="match status" value="1"/>
</dbReference>